<evidence type="ECO:0000313" key="3">
    <source>
        <dbReference type="Proteomes" id="UP000677228"/>
    </source>
</evidence>
<organism evidence="1 3">
    <name type="scientific">Didymodactylos carnosus</name>
    <dbReference type="NCBI Taxonomy" id="1234261"/>
    <lineage>
        <taxon>Eukaryota</taxon>
        <taxon>Metazoa</taxon>
        <taxon>Spiralia</taxon>
        <taxon>Gnathifera</taxon>
        <taxon>Rotifera</taxon>
        <taxon>Eurotatoria</taxon>
        <taxon>Bdelloidea</taxon>
        <taxon>Philodinida</taxon>
        <taxon>Philodinidae</taxon>
        <taxon>Didymodactylos</taxon>
    </lineage>
</organism>
<protein>
    <submittedName>
        <fullName evidence="1">Uncharacterized protein</fullName>
    </submittedName>
</protein>
<sequence>MMFGDLEKHAGKWDSSTTFLKEGISGGPLIIFDQQNHVLISSFSEFMSTSMSHRGFRGGSIEFGIMGSIDPIPSNYSNSFIVYYGNKGINDAVYNWGLTLRKYYNKTENNLLNDLTINYLEAFIRLLRSHLKGAASIEPHFGDSAQAGLMCLREKTH</sequence>
<accession>A0A8S2FWK6</accession>
<dbReference type="EMBL" id="CAJOBA010064831">
    <property type="protein sequence ID" value="CAF4354632.1"/>
    <property type="molecule type" value="Genomic_DNA"/>
</dbReference>
<feature type="non-terminal residue" evidence="1">
    <location>
        <position position="1"/>
    </location>
</feature>
<evidence type="ECO:0000313" key="1">
    <source>
        <dbReference type="EMBL" id="CAF1562476.1"/>
    </source>
</evidence>
<dbReference type="Proteomes" id="UP000677228">
    <property type="component" value="Unassembled WGS sequence"/>
</dbReference>
<reference evidence="1" key="1">
    <citation type="submission" date="2021-02" db="EMBL/GenBank/DDBJ databases">
        <authorList>
            <person name="Nowell W R."/>
        </authorList>
    </citation>
    <scope>NUCLEOTIDE SEQUENCE</scope>
</reference>
<dbReference type="Proteomes" id="UP000682733">
    <property type="component" value="Unassembled WGS sequence"/>
</dbReference>
<gene>
    <name evidence="1" type="ORF">OVA965_LOCUS39880</name>
    <name evidence="2" type="ORF">TMI583_LOCUS41258</name>
</gene>
<evidence type="ECO:0000313" key="2">
    <source>
        <dbReference type="EMBL" id="CAF4354632.1"/>
    </source>
</evidence>
<dbReference type="EMBL" id="CAJNOK010042179">
    <property type="protein sequence ID" value="CAF1562476.1"/>
    <property type="molecule type" value="Genomic_DNA"/>
</dbReference>
<proteinExistence type="predicted"/>
<name>A0A8S2FWK6_9BILA</name>
<comment type="caution">
    <text evidence="1">The sequence shown here is derived from an EMBL/GenBank/DDBJ whole genome shotgun (WGS) entry which is preliminary data.</text>
</comment>
<dbReference type="AlphaFoldDB" id="A0A8S2FWK6"/>